<evidence type="ECO:0000256" key="7">
    <source>
        <dbReference type="PIRSR" id="PIRSR601019-2"/>
    </source>
</evidence>
<keyword evidence="4 6" id="KW-0342">GTP-binding</keyword>
<dbReference type="PANTHER" id="PTHR10218:SF302">
    <property type="entry name" value="GUANINE NUCLEOTIDE-BINDING PROTEIN ALPHA-5 SUBUNIT"/>
    <property type="match status" value="1"/>
</dbReference>
<reference evidence="9" key="1">
    <citation type="submission" date="2022-10" db="EMBL/GenBank/DDBJ databases">
        <title>Novel sulphate-reducing endosymbionts in the free-living metamonad Anaeramoeba.</title>
        <authorList>
            <person name="Jerlstrom-Hultqvist J."/>
            <person name="Cepicka I."/>
            <person name="Gallot-Lavallee L."/>
            <person name="Salas-Leiva D."/>
            <person name="Curtis B.A."/>
            <person name="Zahonova K."/>
            <person name="Pipaliya S."/>
            <person name="Dacks J."/>
            <person name="Roger A.J."/>
        </authorList>
    </citation>
    <scope>NUCLEOTIDE SEQUENCE</scope>
    <source>
        <strain evidence="9">BMAN</strain>
    </source>
</reference>
<dbReference type="AlphaFoldDB" id="A0A9Q0L9B2"/>
<dbReference type="SUPFAM" id="SSF47895">
    <property type="entry name" value="Transducin (alpha subunit), insertion domain"/>
    <property type="match status" value="1"/>
</dbReference>
<evidence type="ECO:0000256" key="5">
    <source>
        <dbReference type="ARBA" id="ARBA00023224"/>
    </source>
</evidence>
<dbReference type="InterPro" id="IPR011025">
    <property type="entry name" value="GproteinA_insert"/>
</dbReference>
<dbReference type="GO" id="GO:0031683">
    <property type="term" value="F:G-protein beta/gamma-subunit complex binding"/>
    <property type="evidence" value="ECO:0007669"/>
    <property type="project" value="InterPro"/>
</dbReference>
<comment type="caution">
    <text evidence="9">The sequence shown here is derived from an EMBL/GenBank/DDBJ whole genome shotgun (WGS) entry which is preliminary data.</text>
</comment>
<dbReference type="GO" id="GO:0046872">
    <property type="term" value="F:metal ion binding"/>
    <property type="evidence" value="ECO:0007669"/>
    <property type="project" value="UniProtKB-KW"/>
</dbReference>
<evidence type="ECO:0000256" key="8">
    <source>
        <dbReference type="SAM" id="Coils"/>
    </source>
</evidence>
<dbReference type="CDD" id="cd00066">
    <property type="entry name" value="G-alpha"/>
    <property type="match status" value="1"/>
</dbReference>
<feature type="binding site" evidence="6">
    <location>
        <begin position="43"/>
        <end position="48"/>
    </location>
    <ligand>
        <name>GTP</name>
        <dbReference type="ChEBI" id="CHEBI:37565"/>
    </ligand>
</feature>
<dbReference type="SMART" id="SM00275">
    <property type="entry name" value="G_alpha"/>
    <property type="match status" value="1"/>
</dbReference>
<feature type="binding site" evidence="6">
    <location>
        <position position="318"/>
    </location>
    <ligand>
        <name>GTP</name>
        <dbReference type="ChEBI" id="CHEBI:37565"/>
    </ligand>
</feature>
<dbReference type="GO" id="GO:0005525">
    <property type="term" value="F:GTP binding"/>
    <property type="evidence" value="ECO:0007669"/>
    <property type="project" value="UniProtKB-KW"/>
</dbReference>
<keyword evidence="8" id="KW-0175">Coiled coil</keyword>
<keyword evidence="1 7" id="KW-0479">Metal-binding</keyword>
<sequence>MGNKPNKKVLNEHSKNQKIEQQIKEEEEMFQKEVKLLLLGTGESGKTTFIKQIQILYNEGFNDSDRLLYFGAIRANIIVHIKTLLKASKDLGIPIKPENEVLATEFLEFDEFTKEVGQKAKILWSDPALKSVYELRNEFYVPDTTDYFLDNVDRVSADDFVPKERDILNCRIPTTGVKSISFMVNQIPWKVVDVGGQRSERRKWIHQFSGVSFLIFVIAMSEYDQQLFEDRTKNRMQESMELFHSTANNKFFRSTHCILLFNKIDLFQQKLSKSEFSLHFPDYSGVNNVEEIMEFIKNKFIQPVENKERKIYCHFTCATNTQDIQKVFNSLQTIVFEQRMNDTGVF</sequence>
<dbReference type="PROSITE" id="PS51882">
    <property type="entry name" value="G_ALPHA"/>
    <property type="match status" value="1"/>
</dbReference>
<keyword evidence="3 7" id="KW-0460">Magnesium</keyword>
<dbReference type="GO" id="GO:0005834">
    <property type="term" value="C:heterotrimeric G-protein complex"/>
    <property type="evidence" value="ECO:0007669"/>
    <property type="project" value="TreeGrafter"/>
</dbReference>
<dbReference type="InterPro" id="IPR027417">
    <property type="entry name" value="P-loop_NTPase"/>
</dbReference>
<evidence type="ECO:0000256" key="3">
    <source>
        <dbReference type="ARBA" id="ARBA00022842"/>
    </source>
</evidence>
<evidence type="ECO:0000256" key="4">
    <source>
        <dbReference type="ARBA" id="ARBA00023134"/>
    </source>
</evidence>
<dbReference type="GO" id="GO:0005737">
    <property type="term" value="C:cytoplasm"/>
    <property type="evidence" value="ECO:0007669"/>
    <property type="project" value="TreeGrafter"/>
</dbReference>
<feature type="binding site" evidence="6">
    <location>
        <begin position="168"/>
        <end position="174"/>
    </location>
    <ligand>
        <name>GTP</name>
        <dbReference type="ChEBI" id="CHEBI:37565"/>
    </ligand>
</feature>
<feature type="binding site" evidence="7">
    <location>
        <position position="47"/>
    </location>
    <ligand>
        <name>Mg(2+)</name>
        <dbReference type="ChEBI" id="CHEBI:18420"/>
    </ligand>
</feature>
<dbReference type="FunFam" id="3.40.50.300:FF:000181">
    <property type="entry name" value="Guanine nucleotide-binding protein subunit alpha"/>
    <property type="match status" value="1"/>
</dbReference>
<dbReference type="Gene3D" id="1.10.400.10">
    <property type="entry name" value="GI Alpha 1, domain 2-like"/>
    <property type="match status" value="1"/>
</dbReference>
<feature type="binding site" evidence="7">
    <location>
        <position position="174"/>
    </location>
    <ligand>
        <name>Mg(2+)</name>
        <dbReference type="ChEBI" id="CHEBI:18420"/>
    </ligand>
</feature>
<dbReference type="PANTHER" id="PTHR10218">
    <property type="entry name" value="GTP-BINDING PROTEIN ALPHA SUBUNIT"/>
    <property type="match status" value="1"/>
</dbReference>
<feature type="coiled-coil region" evidence="8">
    <location>
        <begin position="9"/>
        <end position="36"/>
    </location>
</feature>
<keyword evidence="5" id="KW-0807">Transducer</keyword>
<feature type="binding site" evidence="6">
    <location>
        <begin position="262"/>
        <end position="265"/>
    </location>
    <ligand>
        <name>GTP</name>
        <dbReference type="ChEBI" id="CHEBI:37565"/>
    </ligand>
</feature>
<dbReference type="GO" id="GO:0007188">
    <property type="term" value="P:adenylate cyclase-modulating G protein-coupled receptor signaling pathway"/>
    <property type="evidence" value="ECO:0007669"/>
    <property type="project" value="TreeGrafter"/>
</dbReference>
<dbReference type="Pfam" id="PF00503">
    <property type="entry name" value="G-alpha"/>
    <property type="match status" value="1"/>
</dbReference>
<dbReference type="OrthoDB" id="5817230at2759"/>
<name>A0A9Q0L9B2_ANAIG</name>
<evidence type="ECO:0000256" key="6">
    <source>
        <dbReference type="PIRSR" id="PIRSR601019-1"/>
    </source>
</evidence>
<feature type="binding site" evidence="6">
    <location>
        <begin position="193"/>
        <end position="197"/>
    </location>
    <ligand>
        <name>GTP</name>
        <dbReference type="ChEBI" id="CHEBI:37565"/>
    </ligand>
</feature>
<dbReference type="OMA" id="SCFDSIH"/>
<dbReference type="Gene3D" id="3.40.50.300">
    <property type="entry name" value="P-loop containing nucleotide triphosphate hydrolases"/>
    <property type="match status" value="1"/>
</dbReference>
<dbReference type="GO" id="GO:0003924">
    <property type="term" value="F:GTPase activity"/>
    <property type="evidence" value="ECO:0007669"/>
    <property type="project" value="InterPro"/>
</dbReference>
<keyword evidence="10" id="KW-1185">Reference proteome</keyword>
<evidence type="ECO:0000256" key="2">
    <source>
        <dbReference type="ARBA" id="ARBA00022741"/>
    </source>
</evidence>
<dbReference type="GO" id="GO:0001664">
    <property type="term" value="F:G protein-coupled receptor binding"/>
    <property type="evidence" value="ECO:0007669"/>
    <property type="project" value="TreeGrafter"/>
</dbReference>
<gene>
    <name evidence="9" type="ORF">M0811_12442</name>
</gene>
<proteinExistence type="predicted"/>
<accession>A0A9Q0L9B2</accession>
<dbReference type="SUPFAM" id="SSF52540">
    <property type="entry name" value="P-loop containing nucleoside triphosphate hydrolases"/>
    <property type="match status" value="1"/>
</dbReference>
<dbReference type="PRINTS" id="PR00318">
    <property type="entry name" value="GPROTEINA"/>
</dbReference>
<organism evidence="9 10">
    <name type="scientific">Anaeramoeba ignava</name>
    <name type="common">Anaerobic marine amoeba</name>
    <dbReference type="NCBI Taxonomy" id="1746090"/>
    <lineage>
        <taxon>Eukaryota</taxon>
        <taxon>Metamonada</taxon>
        <taxon>Anaeramoebidae</taxon>
        <taxon>Anaeramoeba</taxon>
    </lineage>
</organism>
<evidence type="ECO:0000313" key="9">
    <source>
        <dbReference type="EMBL" id="KAJ5068215.1"/>
    </source>
</evidence>
<evidence type="ECO:0000256" key="1">
    <source>
        <dbReference type="ARBA" id="ARBA00022723"/>
    </source>
</evidence>
<evidence type="ECO:0000313" key="10">
    <source>
        <dbReference type="Proteomes" id="UP001149090"/>
    </source>
</evidence>
<dbReference type="Proteomes" id="UP001149090">
    <property type="component" value="Unassembled WGS sequence"/>
</dbReference>
<keyword evidence="2 6" id="KW-0547">Nucleotide-binding</keyword>
<dbReference type="EMBL" id="JAPDFW010000118">
    <property type="protein sequence ID" value="KAJ5068215.1"/>
    <property type="molecule type" value="Genomic_DNA"/>
</dbReference>
<dbReference type="InterPro" id="IPR001019">
    <property type="entry name" value="Gprotein_alpha_su"/>
</dbReference>
<protein>
    <submittedName>
        <fullName evidence="9">Guanine nucleotide-binding protein g(O) subunit alpha</fullName>
    </submittedName>
</protein>